<protein>
    <submittedName>
        <fullName evidence="2">Uncharacterized protein</fullName>
    </submittedName>
</protein>
<dbReference type="Proteomes" id="UP001217918">
    <property type="component" value="Unassembled WGS sequence"/>
</dbReference>
<dbReference type="EMBL" id="JAQQPM010000007">
    <property type="protein sequence ID" value="KAK2073848.1"/>
    <property type="molecule type" value="Genomic_DNA"/>
</dbReference>
<name>A0AAD9MHV4_9PEZI</name>
<accession>A0AAD9MHV4</accession>
<organism evidence="2 3">
    <name type="scientific">Phyllachora maydis</name>
    <dbReference type="NCBI Taxonomy" id="1825666"/>
    <lineage>
        <taxon>Eukaryota</taxon>
        <taxon>Fungi</taxon>
        <taxon>Dikarya</taxon>
        <taxon>Ascomycota</taxon>
        <taxon>Pezizomycotina</taxon>
        <taxon>Sordariomycetes</taxon>
        <taxon>Sordariomycetidae</taxon>
        <taxon>Phyllachorales</taxon>
        <taxon>Phyllachoraceae</taxon>
        <taxon>Phyllachora</taxon>
    </lineage>
</organism>
<comment type="caution">
    <text evidence="2">The sequence shown here is derived from an EMBL/GenBank/DDBJ whole genome shotgun (WGS) entry which is preliminary data.</text>
</comment>
<sequence length="112" mass="12769">MPQFRPDSAMLPETDRPGMNGHPSSSSSHSYRGPTEADRQRVEASIDPKTNTTVTSQQLIAWKRLDMADQEAMQRGGWGRLSYQEFEEIYKVEEGEGNRIDYLGSWIDFCLP</sequence>
<dbReference type="AlphaFoldDB" id="A0AAD9MHV4"/>
<feature type="region of interest" description="Disordered" evidence="1">
    <location>
        <begin position="1"/>
        <end position="53"/>
    </location>
</feature>
<evidence type="ECO:0000256" key="1">
    <source>
        <dbReference type="SAM" id="MobiDB-lite"/>
    </source>
</evidence>
<evidence type="ECO:0000313" key="3">
    <source>
        <dbReference type="Proteomes" id="UP001217918"/>
    </source>
</evidence>
<keyword evidence="3" id="KW-1185">Reference proteome</keyword>
<gene>
    <name evidence="2" type="ORF">P8C59_008093</name>
</gene>
<proteinExistence type="predicted"/>
<feature type="compositionally biased region" description="Basic and acidic residues" evidence="1">
    <location>
        <begin position="35"/>
        <end position="46"/>
    </location>
</feature>
<reference evidence="2" key="1">
    <citation type="journal article" date="2023" name="Mol. Plant Microbe Interact.">
        <title>Elucidating the Obligate Nature and Biological Capacity of an Invasive Fungal Corn Pathogen.</title>
        <authorList>
            <person name="MacCready J.S."/>
            <person name="Roggenkamp E.M."/>
            <person name="Gdanetz K."/>
            <person name="Chilvers M.I."/>
        </authorList>
    </citation>
    <scope>NUCLEOTIDE SEQUENCE</scope>
    <source>
        <strain evidence="2">PM02</strain>
    </source>
</reference>
<evidence type="ECO:0000313" key="2">
    <source>
        <dbReference type="EMBL" id="KAK2073848.1"/>
    </source>
</evidence>